<dbReference type="EMBL" id="UYWW01000010">
    <property type="protein sequence ID" value="VDM06714.1"/>
    <property type="molecule type" value="Genomic_DNA"/>
</dbReference>
<protein>
    <submittedName>
        <fullName evidence="2">Uncharacterized protein</fullName>
    </submittedName>
</protein>
<proteinExistence type="predicted"/>
<keyword evidence="3" id="KW-1185">Reference proteome</keyword>
<feature type="region of interest" description="Disordered" evidence="1">
    <location>
        <begin position="35"/>
        <end position="63"/>
    </location>
</feature>
<dbReference type="InParanoid" id="A0A3P7DSS0"/>
<organism evidence="2 3">
    <name type="scientific">Wuchereria bancrofti</name>
    <dbReference type="NCBI Taxonomy" id="6293"/>
    <lineage>
        <taxon>Eukaryota</taxon>
        <taxon>Metazoa</taxon>
        <taxon>Ecdysozoa</taxon>
        <taxon>Nematoda</taxon>
        <taxon>Chromadorea</taxon>
        <taxon>Rhabditida</taxon>
        <taxon>Spirurina</taxon>
        <taxon>Spiruromorpha</taxon>
        <taxon>Filarioidea</taxon>
        <taxon>Onchocercidae</taxon>
        <taxon>Wuchereria</taxon>
    </lineage>
</organism>
<dbReference type="AlphaFoldDB" id="A0A3P7DSS0"/>
<dbReference type="Proteomes" id="UP000270924">
    <property type="component" value="Unassembled WGS sequence"/>
</dbReference>
<reference evidence="2 3" key="1">
    <citation type="submission" date="2018-11" db="EMBL/GenBank/DDBJ databases">
        <authorList>
            <consortium name="Pathogen Informatics"/>
        </authorList>
    </citation>
    <scope>NUCLEOTIDE SEQUENCE [LARGE SCALE GENOMIC DNA]</scope>
</reference>
<evidence type="ECO:0000256" key="1">
    <source>
        <dbReference type="SAM" id="MobiDB-lite"/>
    </source>
</evidence>
<accession>A0A3P7DSS0</accession>
<feature type="compositionally biased region" description="Basic and acidic residues" evidence="1">
    <location>
        <begin position="41"/>
        <end position="52"/>
    </location>
</feature>
<evidence type="ECO:0000313" key="2">
    <source>
        <dbReference type="EMBL" id="VDM06714.1"/>
    </source>
</evidence>
<name>A0A3P7DSS0_WUCBA</name>
<evidence type="ECO:0000313" key="3">
    <source>
        <dbReference type="Proteomes" id="UP000270924"/>
    </source>
</evidence>
<sequence>MSTTITWIDETSKKCVELIFTELCNAYVRAYYNGHGQQQTDHSEQETKDQKPKNTRSQPLFTPHYAILYNPSS</sequence>
<gene>
    <name evidence="2" type="ORF">WBA_LOCUS100</name>
</gene>